<dbReference type="OrthoDB" id="6117985at2"/>
<accession>A0A1D4RXW6</accession>
<gene>
    <name evidence="1" type="ORF">SAMEA2297795_02667</name>
    <name evidence="2" type="ORF">SAMEA2297796_02610</name>
</gene>
<keyword evidence="3" id="KW-1185">Reference proteome</keyword>
<dbReference type="AlphaFoldDB" id="A0A1D4RXW6"/>
<sequence>MTQQVYKYSTKVKADWVDHNGHMNDAEYNRVFSDATDAWLADLGLDLQTIERLQYTVFTLENHVMYLKEIKEGTNINVTVELFDYDAKRLHVFMTLTDETEEKCATYEVMLMGMSTAVNRPEAFPHTIQQSINNYARFASIQTPPSELGHHIGIKRK</sequence>
<proteinExistence type="predicted"/>
<dbReference type="PANTHER" id="PTHR31793:SF2">
    <property type="entry name" value="BLR1345 PROTEIN"/>
    <property type="match status" value="1"/>
</dbReference>
<name>A0A1D4RXW6_9STAP</name>
<dbReference type="Pfam" id="PF13279">
    <property type="entry name" value="4HBT_2"/>
    <property type="match status" value="1"/>
</dbReference>
<dbReference type="Proteomes" id="UP000095768">
    <property type="component" value="Unassembled WGS sequence"/>
</dbReference>
<dbReference type="InterPro" id="IPR029069">
    <property type="entry name" value="HotDog_dom_sf"/>
</dbReference>
<evidence type="ECO:0000313" key="1">
    <source>
        <dbReference type="EMBL" id="SCT52135.1"/>
    </source>
</evidence>
<evidence type="ECO:0000313" key="3">
    <source>
        <dbReference type="Proteomes" id="UP000095412"/>
    </source>
</evidence>
<dbReference type="InterPro" id="IPR050563">
    <property type="entry name" value="4-hydroxybenzoyl-CoA_TE"/>
</dbReference>
<protein>
    <submittedName>
        <fullName evidence="1 2">Thioesterase</fullName>
    </submittedName>
</protein>
<dbReference type="RefSeq" id="WP_069996684.1">
    <property type="nucleotide sequence ID" value="NZ_FMPG01000023.1"/>
</dbReference>
<dbReference type="CDD" id="cd00586">
    <property type="entry name" value="4HBT"/>
    <property type="match status" value="1"/>
</dbReference>
<organism evidence="1 4">
    <name type="scientific">Staphylococcus caeli</name>
    <dbReference type="NCBI Taxonomy" id="2201815"/>
    <lineage>
        <taxon>Bacteria</taxon>
        <taxon>Bacillati</taxon>
        <taxon>Bacillota</taxon>
        <taxon>Bacilli</taxon>
        <taxon>Bacillales</taxon>
        <taxon>Staphylococcaceae</taxon>
        <taxon>Staphylococcus</taxon>
    </lineage>
</organism>
<evidence type="ECO:0000313" key="2">
    <source>
        <dbReference type="EMBL" id="SCT54894.1"/>
    </source>
</evidence>
<dbReference type="PANTHER" id="PTHR31793">
    <property type="entry name" value="4-HYDROXYBENZOYL-COA THIOESTERASE FAMILY MEMBER"/>
    <property type="match status" value="1"/>
</dbReference>
<dbReference type="EMBL" id="FMPI01000035">
    <property type="protein sequence ID" value="SCT54894.1"/>
    <property type="molecule type" value="Genomic_DNA"/>
</dbReference>
<dbReference type="Gene3D" id="3.10.129.10">
    <property type="entry name" value="Hotdog Thioesterase"/>
    <property type="match status" value="1"/>
</dbReference>
<dbReference type="Proteomes" id="UP000095412">
    <property type="component" value="Unassembled WGS sequence"/>
</dbReference>
<dbReference type="EMBL" id="FMPG01000023">
    <property type="protein sequence ID" value="SCT52135.1"/>
    <property type="molecule type" value="Genomic_DNA"/>
</dbReference>
<reference evidence="2 3" key="1">
    <citation type="submission" date="2016-09" db="EMBL/GenBank/DDBJ databases">
        <authorList>
            <consortium name="Pathogen Informatics"/>
            <person name="Sun Q."/>
            <person name="Inoue M."/>
        </authorList>
    </citation>
    <scope>NUCLEOTIDE SEQUENCE [LARGE SCALE GENOMIC DNA]</scope>
    <source>
        <strain evidence="2 3">82C</strain>
    </source>
</reference>
<dbReference type="SUPFAM" id="SSF54637">
    <property type="entry name" value="Thioesterase/thiol ester dehydrase-isomerase"/>
    <property type="match status" value="1"/>
</dbReference>
<evidence type="ECO:0000313" key="4">
    <source>
        <dbReference type="Proteomes" id="UP000095768"/>
    </source>
</evidence>
<reference evidence="1 4" key="2">
    <citation type="submission" date="2016-09" db="EMBL/GenBank/DDBJ databases">
        <authorList>
            <consortium name="Pathogen Informatics"/>
        </authorList>
    </citation>
    <scope>NUCLEOTIDE SEQUENCE [LARGE SCALE GENOMIC DNA]</scope>
    <source>
        <strain evidence="1 4">82B</strain>
    </source>
</reference>
<dbReference type="GO" id="GO:0047617">
    <property type="term" value="F:fatty acyl-CoA hydrolase activity"/>
    <property type="evidence" value="ECO:0007669"/>
    <property type="project" value="TreeGrafter"/>
</dbReference>